<dbReference type="SUPFAM" id="SSF103511">
    <property type="entry name" value="Chlorophyll a-b binding protein"/>
    <property type="match status" value="1"/>
</dbReference>
<name>M2X0I9_GALSU</name>
<dbReference type="GeneID" id="17088613"/>
<keyword evidence="3" id="KW-1185">Reference proteome</keyword>
<keyword evidence="1" id="KW-1133">Transmembrane helix</keyword>
<dbReference type="Proteomes" id="UP000030680">
    <property type="component" value="Unassembled WGS sequence"/>
</dbReference>
<keyword evidence="1" id="KW-0812">Transmembrane</keyword>
<keyword evidence="1" id="KW-0472">Membrane</keyword>
<dbReference type="AlphaFoldDB" id="M2X0I9"/>
<dbReference type="EMBL" id="KB454505">
    <property type="protein sequence ID" value="EME29845.1"/>
    <property type="molecule type" value="Genomic_DNA"/>
</dbReference>
<feature type="transmembrane region" description="Helical" evidence="1">
    <location>
        <begin position="94"/>
        <end position="114"/>
    </location>
</feature>
<dbReference type="Gramene" id="EME29845">
    <property type="protein sequence ID" value="EME29845"/>
    <property type="gene ID" value="Gasu_28440"/>
</dbReference>
<evidence type="ECO:0000313" key="3">
    <source>
        <dbReference type="Proteomes" id="UP000030680"/>
    </source>
</evidence>
<evidence type="ECO:0000256" key="1">
    <source>
        <dbReference type="SAM" id="Phobius"/>
    </source>
</evidence>
<dbReference type="RefSeq" id="XP_005706365.1">
    <property type="nucleotide sequence ID" value="XM_005706308.1"/>
</dbReference>
<accession>M2X0I9</accession>
<dbReference type="OrthoDB" id="10394274at2759"/>
<reference evidence="3" key="1">
    <citation type="journal article" date="2013" name="Science">
        <title>Gene transfer from bacteria and archaea facilitated evolution of an extremophilic eukaryote.</title>
        <authorList>
            <person name="Schonknecht G."/>
            <person name="Chen W.H."/>
            <person name="Ternes C.M."/>
            <person name="Barbier G.G."/>
            <person name="Shrestha R.P."/>
            <person name="Stanke M."/>
            <person name="Brautigam A."/>
            <person name="Baker B.J."/>
            <person name="Banfield J.F."/>
            <person name="Garavito R.M."/>
            <person name="Carr K."/>
            <person name="Wilkerson C."/>
            <person name="Rensing S.A."/>
            <person name="Gagneul D."/>
            <person name="Dickenson N.E."/>
            <person name="Oesterhelt C."/>
            <person name="Lercher M.J."/>
            <person name="Weber A.P."/>
        </authorList>
    </citation>
    <scope>NUCLEOTIDE SEQUENCE [LARGE SCALE GENOMIC DNA]</scope>
    <source>
        <strain evidence="3">074W</strain>
    </source>
</reference>
<dbReference type="Gene3D" id="1.10.3460.10">
    <property type="entry name" value="Chlorophyll a/b binding protein domain"/>
    <property type="match status" value="1"/>
</dbReference>
<sequence>MFVWSCLGKSRAYKEVRIEQGQVNKHRYGSFPHAIDMKKSSNLFHQVFGFTSQAETCNGRLAMFGMFVAGLREKMTDKGIFEQLGLVDRQQQCWLFGSLMGLFLLLITTHYYLWRQKKA</sequence>
<proteinExistence type="predicted"/>
<evidence type="ECO:0000313" key="2">
    <source>
        <dbReference type="EMBL" id="EME29845.1"/>
    </source>
</evidence>
<organism evidence="2 3">
    <name type="scientific">Galdieria sulphuraria</name>
    <name type="common">Red alga</name>
    <dbReference type="NCBI Taxonomy" id="130081"/>
    <lineage>
        <taxon>Eukaryota</taxon>
        <taxon>Rhodophyta</taxon>
        <taxon>Bangiophyceae</taxon>
        <taxon>Galdieriales</taxon>
        <taxon>Galdieriaceae</taxon>
        <taxon>Galdieria</taxon>
    </lineage>
</organism>
<protein>
    <submittedName>
        <fullName evidence="2">Uncharacterized protein</fullName>
    </submittedName>
</protein>
<dbReference type="KEGG" id="gsl:Gasu_28440"/>
<gene>
    <name evidence="2" type="ORF">Gasu_28440</name>
</gene>